<sequence>MFPSDWSDEDENQKGPADAEAKLIWEGEGVHQMTILESESTGEGTPQGVVLALVSTEADSSKDQETPRMLRMYNLASLVSLAKWIVTQKDARPLDLRNSATGKNSQGSVKKHHRPPSSITKGLKNLVLDPAIAHPQTPSARKHEPQASYSSLASSWTPPQKGKGVAPMRRTESIDSDWDIVSDLPLRWATHFTPLASAGSRLHNNPVLFYDIWRNEGSRGRGGVLLAVATKSSILLYEAPKGERAFRLAKEFYTPLAARSISFIHQSVQDNMSRSPSDIFPRSAALDTQSHRHSRVSSFGSTMLNYPTQLSLFVIFEKKAGTIRIADSAVGEVDLYDDNWGAQQQSLLTTSPTRRSRASWDGRAFAKDKGPWARPVKFSVPGPSFQPSSATQLFLLTRGRQSHIVPYPLPARLSGVPPHRVLYWGAPPHSVAARVCTSDDPDEAPFLQITAFGEDGVEVQEVPLAQLSERKGKGRAQDPVRAQADIGGAAGLLVVGGHWNRPFYPGLARSYSTSSYQSYDSTTTAEEDGAGDGGNEGLYAWVQKGAEDWRVVWLGDGAPLDDEFDDEM</sequence>
<accession>A0A1M2VCS1</accession>
<comment type="caution">
    <text evidence="2">The sequence shown here is derived from an EMBL/GenBank/DDBJ whole genome shotgun (WGS) entry which is preliminary data.</text>
</comment>
<reference evidence="2 3" key="1">
    <citation type="submission" date="2016-10" db="EMBL/GenBank/DDBJ databases">
        <title>Genome sequence of the basidiomycete white-rot fungus Trametes pubescens.</title>
        <authorList>
            <person name="Makela M.R."/>
            <person name="Granchi Z."/>
            <person name="Peng M."/>
            <person name="De Vries R.P."/>
            <person name="Grigoriev I."/>
            <person name="Riley R."/>
            <person name="Hilden K."/>
        </authorList>
    </citation>
    <scope>NUCLEOTIDE SEQUENCE [LARGE SCALE GENOMIC DNA]</scope>
    <source>
        <strain evidence="2 3">FBCC735</strain>
    </source>
</reference>
<feature type="region of interest" description="Disordered" evidence="1">
    <location>
        <begin position="136"/>
        <end position="169"/>
    </location>
</feature>
<evidence type="ECO:0000313" key="3">
    <source>
        <dbReference type="Proteomes" id="UP000184267"/>
    </source>
</evidence>
<dbReference type="STRING" id="154538.A0A1M2VCS1"/>
<feature type="region of interest" description="Disordered" evidence="1">
    <location>
        <begin position="96"/>
        <end position="124"/>
    </location>
</feature>
<dbReference type="EMBL" id="MNAD01001463">
    <property type="protein sequence ID" value="OJT05399.1"/>
    <property type="molecule type" value="Genomic_DNA"/>
</dbReference>
<dbReference type="Proteomes" id="UP000184267">
    <property type="component" value="Unassembled WGS sequence"/>
</dbReference>
<dbReference type="OrthoDB" id="2590590at2759"/>
<protein>
    <submittedName>
        <fullName evidence="2">Uncharacterized protein</fullName>
    </submittedName>
</protein>
<feature type="compositionally biased region" description="Polar residues" evidence="1">
    <location>
        <begin position="98"/>
        <end position="108"/>
    </location>
</feature>
<gene>
    <name evidence="2" type="ORF">TRAPUB_3840</name>
</gene>
<dbReference type="OMA" id="PLRWATH"/>
<organism evidence="2 3">
    <name type="scientific">Trametes pubescens</name>
    <name type="common">White-rot fungus</name>
    <dbReference type="NCBI Taxonomy" id="154538"/>
    <lineage>
        <taxon>Eukaryota</taxon>
        <taxon>Fungi</taxon>
        <taxon>Dikarya</taxon>
        <taxon>Basidiomycota</taxon>
        <taxon>Agaricomycotina</taxon>
        <taxon>Agaricomycetes</taxon>
        <taxon>Polyporales</taxon>
        <taxon>Polyporaceae</taxon>
        <taxon>Trametes</taxon>
    </lineage>
</organism>
<evidence type="ECO:0000256" key="1">
    <source>
        <dbReference type="SAM" id="MobiDB-lite"/>
    </source>
</evidence>
<dbReference type="AlphaFoldDB" id="A0A1M2VCS1"/>
<feature type="compositionally biased region" description="Polar residues" evidence="1">
    <location>
        <begin position="147"/>
        <end position="158"/>
    </location>
</feature>
<proteinExistence type="predicted"/>
<keyword evidence="3" id="KW-1185">Reference proteome</keyword>
<evidence type="ECO:0000313" key="2">
    <source>
        <dbReference type="EMBL" id="OJT05399.1"/>
    </source>
</evidence>
<name>A0A1M2VCS1_TRAPU</name>